<dbReference type="GO" id="GO:0030638">
    <property type="term" value="P:polyketide metabolic process"/>
    <property type="evidence" value="ECO:0007669"/>
    <property type="project" value="InterPro"/>
</dbReference>
<accession>A0A964WVE8</accession>
<sequence length="148" mass="16118">MTDDNRVAARNRATVERFLAGTHSPDLAEVAVIDETVAPGIVCHGFPGGDPCDRESYKAFFRTFRRAFADMSFEIDALVANRQFVSARWHITCVHAEDFAGVAGTGRTVAFDGLVLYRMENGLIAETWLRADEMAILGQIGALPAIAA</sequence>
<dbReference type="PANTHER" id="PTHR38436">
    <property type="entry name" value="POLYKETIDE CYCLASE SNOAL-LIKE DOMAIN"/>
    <property type="match status" value="1"/>
</dbReference>
<evidence type="ECO:0008006" key="3">
    <source>
        <dbReference type="Google" id="ProtNLM"/>
    </source>
</evidence>
<dbReference type="EMBL" id="SPKJ01000093">
    <property type="protein sequence ID" value="MYZ49745.1"/>
    <property type="molecule type" value="Genomic_DNA"/>
</dbReference>
<dbReference type="AlphaFoldDB" id="A0A964WVE8"/>
<evidence type="ECO:0000313" key="2">
    <source>
        <dbReference type="Proteomes" id="UP000773614"/>
    </source>
</evidence>
<comment type="caution">
    <text evidence="1">The sequence shown here is derived from an EMBL/GenBank/DDBJ whole genome shotgun (WGS) entry which is preliminary data.</text>
</comment>
<dbReference type="Pfam" id="PF07366">
    <property type="entry name" value="SnoaL"/>
    <property type="match status" value="1"/>
</dbReference>
<dbReference type="OrthoDB" id="129343at2"/>
<keyword evidence="2" id="KW-1185">Reference proteome</keyword>
<dbReference type="Proteomes" id="UP000773614">
    <property type="component" value="Unassembled WGS sequence"/>
</dbReference>
<proteinExistence type="predicted"/>
<organism evidence="1 2">
    <name type="scientific">Propylenella binzhouense</name>
    <dbReference type="NCBI Taxonomy" id="2555902"/>
    <lineage>
        <taxon>Bacteria</taxon>
        <taxon>Pseudomonadati</taxon>
        <taxon>Pseudomonadota</taxon>
        <taxon>Alphaproteobacteria</taxon>
        <taxon>Hyphomicrobiales</taxon>
        <taxon>Propylenellaceae</taxon>
        <taxon>Propylenella</taxon>
    </lineage>
</organism>
<reference evidence="1" key="1">
    <citation type="submission" date="2019-03" db="EMBL/GenBank/DDBJ databases">
        <title>Afifella sp. nov., isolated from activated sludge.</title>
        <authorList>
            <person name="Li Q."/>
            <person name="Liu Y."/>
        </authorList>
    </citation>
    <scope>NUCLEOTIDE SEQUENCE</scope>
    <source>
        <strain evidence="1">L72</strain>
    </source>
</reference>
<dbReference type="Gene3D" id="3.10.450.50">
    <property type="match status" value="1"/>
</dbReference>
<protein>
    <recommendedName>
        <fullName evidence="3">Ester cyclase</fullName>
    </recommendedName>
</protein>
<dbReference type="SUPFAM" id="SSF54427">
    <property type="entry name" value="NTF2-like"/>
    <property type="match status" value="1"/>
</dbReference>
<dbReference type="PANTHER" id="PTHR38436:SF1">
    <property type="entry name" value="ESTER CYCLASE"/>
    <property type="match status" value="1"/>
</dbReference>
<name>A0A964WVE8_9HYPH</name>
<dbReference type="RefSeq" id="WP_161142085.1">
    <property type="nucleotide sequence ID" value="NZ_SPKJ01000093.1"/>
</dbReference>
<dbReference type="InterPro" id="IPR032710">
    <property type="entry name" value="NTF2-like_dom_sf"/>
</dbReference>
<gene>
    <name evidence="1" type="ORF">E4O86_18730</name>
</gene>
<evidence type="ECO:0000313" key="1">
    <source>
        <dbReference type="EMBL" id="MYZ49745.1"/>
    </source>
</evidence>
<dbReference type="InterPro" id="IPR009959">
    <property type="entry name" value="Cyclase_SnoaL-like"/>
</dbReference>